<protein>
    <submittedName>
        <fullName evidence="1">Uncharacterized protein</fullName>
    </submittedName>
</protein>
<dbReference type="OrthoDB" id="466929at2"/>
<organism evidence="1 2">
    <name type="scientific">Acaryochloris thomasi RCC1774</name>
    <dbReference type="NCBI Taxonomy" id="1764569"/>
    <lineage>
        <taxon>Bacteria</taxon>
        <taxon>Bacillati</taxon>
        <taxon>Cyanobacteriota</taxon>
        <taxon>Cyanophyceae</taxon>
        <taxon>Acaryochloridales</taxon>
        <taxon>Acaryochloridaceae</taxon>
        <taxon>Acaryochloris</taxon>
        <taxon>Acaryochloris thomasi</taxon>
    </lineage>
</organism>
<keyword evidence="2" id="KW-1185">Reference proteome</keyword>
<gene>
    <name evidence="1" type="ORF">C1752_08256</name>
</gene>
<name>A0A2W1JA00_9CYAN</name>
<dbReference type="RefSeq" id="WP_110988382.1">
    <property type="nucleotide sequence ID" value="NZ_CAWNWM010000022.1"/>
</dbReference>
<comment type="caution">
    <text evidence="1">The sequence shown here is derived from an EMBL/GenBank/DDBJ whole genome shotgun (WGS) entry which is preliminary data.</text>
</comment>
<accession>A0A2W1JA00</accession>
<dbReference type="EMBL" id="PQWO01000022">
    <property type="protein sequence ID" value="PZD71053.1"/>
    <property type="molecule type" value="Genomic_DNA"/>
</dbReference>
<reference evidence="1 2" key="1">
    <citation type="journal article" date="2018" name="Sci. Rep.">
        <title>A novel species of the marine cyanobacterium Acaryochloris with a unique pigment content and lifestyle.</title>
        <authorList>
            <person name="Partensky F."/>
            <person name="Six C."/>
            <person name="Ratin M."/>
            <person name="Garczarek L."/>
            <person name="Vaulot D."/>
            <person name="Probert I."/>
            <person name="Calteau A."/>
            <person name="Gourvil P."/>
            <person name="Marie D."/>
            <person name="Grebert T."/>
            <person name="Bouchier C."/>
            <person name="Le Panse S."/>
            <person name="Gachenot M."/>
            <person name="Rodriguez F."/>
            <person name="Garrido J.L."/>
        </authorList>
    </citation>
    <scope>NUCLEOTIDE SEQUENCE [LARGE SCALE GENOMIC DNA]</scope>
    <source>
        <strain evidence="1 2">RCC1774</strain>
    </source>
</reference>
<evidence type="ECO:0000313" key="1">
    <source>
        <dbReference type="EMBL" id="PZD71053.1"/>
    </source>
</evidence>
<evidence type="ECO:0000313" key="2">
    <source>
        <dbReference type="Proteomes" id="UP000248857"/>
    </source>
</evidence>
<dbReference type="Proteomes" id="UP000248857">
    <property type="component" value="Unassembled WGS sequence"/>
</dbReference>
<dbReference type="AlphaFoldDB" id="A0A2W1JA00"/>
<proteinExistence type="predicted"/>
<sequence>MVLTISLRPEIEAQLQAKAADQGQDINMLATELLTQLLEWEQQDIEEAIAGIQQGLNDFTAGHSRPFQDFAEEQRRKYDLPTDA</sequence>